<dbReference type="PROSITE" id="PS51257">
    <property type="entry name" value="PROKAR_LIPOPROTEIN"/>
    <property type="match status" value="1"/>
</dbReference>
<dbReference type="SUPFAM" id="SSF52540">
    <property type="entry name" value="P-loop containing nucleoside triphosphate hydrolases"/>
    <property type="match status" value="1"/>
</dbReference>
<keyword evidence="2" id="KW-0547">Nucleotide-binding</keyword>
<proteinExistence type="inferred from homology"/>
<comment type="caution">
    <text evidence="5">The sequence shown here is derived from an EMBL/GenBank/DDBJ whole genome shotgun (WGS) entry which is preliminary data.</text>
</comment>
<evidence type="ECO:0000313" key="6">
    <source>
        <dbReference type="Proteomes" id="UP000059074"/>
    </source>
</evidence>
<dbReference type="InterPro" id="IPR003593">
    <property type="entry name" value="AAA+_ATPase"/>
</dbReference>
<dbReference type="PANTHER" id="PTHR42794:SF2">
    <property type="entry name" value="ABC TRANSPORTER ATP-BINDING PROTEIN"/>
    <property type="match status" value="1"/>
</dbReference>
<dbReference type="EMBL" id="LMTR01000049">
    <property type="protein sequence ID" value="KWT69050.1"/>
    <property type="molecule type" value="Genomic_DNA"/>
</dbReference>
<dbReference type="PROSITE" id="PS00211">
    <property type="entry name" value="ABC_TRANSPORTER_1"/>
    <property type="match status" value="1"/>
</dbReference>
<evidence type="ECO:0000259" key="4">
    <source>
        <dbReference type="PROSITE" id="PS50893"/>
    </source>
</evidence>
<feature type="domain" description="ABC transporter" evidence="4">
    <location>
        <begin position="4"/>
        <end position="232"/>
    </location>
</feature>
<dbReference type="PATRIC" id="fig|121290.4.peg.192"/>
<dbReference type="GO" id="GO:0005524">
    <property type="term" value="F:ATP binding"/>
    <property type="evidence" value="ECO:0007669"/>
    <property type="project" value="UniProtKB-KW"/>
</dbReference>
<keyword evidence="6" id="KW-1185">Reference proteome</keyword>
<protein>
    <submittedName>
        <fullName evidence="5">Vitamin B12 ABC transporter, ATPase component BtuD</fullName>
    </submittedName>
</protein>
<dbReference type="PANTHER" id="PTHR42794">
    <property type="entry name" value="HEMIN IMPORT ATP-BINDING PROTEIN HMUV"/>
    <property type="match status" value="1"/>
</dbReference>
<evidence type="ECO:0000313" key="5">
    <source>
        <dbReference type="EMBL" id="KWT69050.1"/>
    </source>
</evidence>
<name>A0A109BIB9_HYPSL</name>
<dbReference type="Proteomes" id="UP000059074">
    <property type="component" value="Unassembled WGS sequence"/>
</dbReference>
<dbReference type="InterPro" id="IPR027417">
    <property type="entry name" value="P-loop_NTPase"/>
</dbReference>
<keyword evidence="3" id="KW-0067">ATP-binding</keyword>
<accession>A0A109BIB9</accession>
<evidence type="ECO:0000256" key="2">
    <source>
        <dbReference type="ARBA" id="ARBA00022741"/>
    </source>
</evidence>
<evidence type="ECO:0000256" key="3">
    <source>
        <dbReference type="ARBA" id="ARBA00022840"/>
    </source>
</evidence>
<dbReference type="PROSITE" id="PS50893">
    <property type="entry name" value="ABC_TRANSPORTER_2"/>
    <property type="match status" value="1"/>
</dbReference>
<dbReference type="InterPro" id="IPR003439">
    <property type="entry name" value="ABC_transporter-like_ATP-bd"/>
</dbReference>
<dbReference type="CDD" id="cd03214">
    <property type="entry name" value="ABC_Iron-Siderophores_B12_Hemin"/>
    <property type="match status" value="1"/>
</dbReference>
<dbReference type="Gene3D" id="3.40.50.300">
    <property type="entry name" value="P-loop containing nucleotide triphosphate hydrolases"/>
    <property type="match status" value="1"/>
</dbReference>
<gene>
    <name evidence="5" type="ORF">APY04_1656</name>
</gene>
<evidence type="ECO:0000256" key="1">
    <source>
        <dbReference type="ARBA" id="ARBA00005417"/>
    </source>
</evidence>
<sequence>MVTLKAQEIVVRLQARTLLHGATFTACSGEAIAIIGPNGAGKSTLLKSLAGLLRPASGSIMYDDTPISSMTAASRASVIGYVPQHFNPHWDIRVTDLMQISLERSRASVQRGTLDTALRTHDIEPLRDRWWSTLSGGERNRVLLAMVLATAPPVLLADEPAANLDPRCRLEMVERLSAYGRTALSIVVMHDIDLAFRYFDRILLLNDGRIVADGATAAVYDAPILEDVFGVSFIRSQHESVKTIHPGNVAPTR</sequence>
<comment type="similarity">
    <text evidence="1">Belongs to the ABC transporter superfamily.</text>
</comment>
<dbReference type="GO" id="GO:0016887">
    <property type="term" value="F:ATP hydrolysis activity"/>
    <property type="evidence" value="ECO:0007669"/>
    <property type="project" value="InterPro"/>
</dbReference>
<dbReference type="Pfam" id="PF00005">
    <property type="entry name" value="ABC_tran"/>
    <property type="match status" value="1"/>
</dbReference>
<dbReference type="STRING" id="121290.APY04_1656"/>
<dbReference type="InterPro" id="IPR017871">
    <property type="entry name" value="ABC_transporter-like_CS"/>
</dbReference>
<dbReference type="AlphaFoldDB" id="A0A109BIB9"/>
<dbReference type="RefSeq" id="WP_068461460.1">
    <property type="nucleotide sequence ID" value="NZ_LMTR01000049.1"/>
</dbReference>
<organism evidence="5 6">
    <name type="scientific">Hyphomicrobium sulfonivorans</name>
    <dbReference type="NCBI Taxonomy" id="121290"/>
    <lineage>
        <taxon>Bacteria</taxon>
        <taxon>Pseudomonadati</taxon>
        <taxon>Pseudomonadota</taxon>
        <taxon>Alphaproteobacteria</taxon>
        <taxon>Hyphomicrobiales</taxon>
        <taxon>Hyphomicrobiaceae</taxon>
        <taxon>Hyphomicrobium</taxon>
    </lineage>
</organism>
<dbReference type="OrthoDB" id="9805601at2"/>
<dbReference type="SMART" id="SM00382">
    <property type="entry name" value="AAA"/>
    <property type="match status" value="1"/>
</dbReference>
<reference evidence="5 6" key="1">
    <citation type="submission" date="2015-10" db="EMBL/GenBank/DDBJ databases">
        <title>Transcriptomic analysis of a linuron degrading triple-species bacterial consortium.</title>
        <authorList>
            <person name="Albers P."/>
        </authorList>
    </citation>
    <scope>NUCLEOTIDE SEQUENCE [LARGE SCALE GENOMIC DNA]</scope>
    <source>
        <strain evidence="5 6">WDL6</strain>
    </source>
</reference>